<dbReference type="EMBL" id="KZ821688">
    <property type="protein sequence ID" value="PYH83660.1"/>
    <property type="molecule type" value="Genomic_DNA"/>
</dbReference>
<dbReference type="PANTHER" id="PTHR10900:SF125">
    <property type="entry name" value="FAS1 DOMAIN-CONTAINING PROTEIN YLR001C"/>
    <property type="match status" value="1"/>
</dbReference>
<feature type="compositionally biased region" description="Acidic residues" evidence="1">
    <location>
        <begin position="174"/>
        <end position="183"/>
    </location>
</feature>
<dbReference type="OrthoDB" id="7700931at2759"/>
<sequence>MKHLQYWAVAALPLTSAFLIPPKQQAILREPKPDLQEEQEQETHDHHHLFDILSRLSSAVETYSPVQQITSWIDELADETHAPEEQQLSPPPPPPPFRRPSPPPYPQHPPSNKSLYDLISENPHTTILARIVHDDSHLVELLNRTAANLTLFAPTDEAFAKIPHHHHDKHRHDDDDDDDDDNDTRDKHGDHDRDHHKPPRELIRAVLKYHLVSAVYSPAELFHAHTLPTLLTEPLLSPQPPAPGPSRASREQKGSSLPQRLSISTTLHGPTLNHYSRILATEKRAANGALYTIDAILLPPPSLLTLTTIVPTQFSTLALALHRTGLAARLNHTHHCPHTKPGEPSPEPTTNPPSPSPEKDKKGQGQGGTYFLPTNRAFSRLGYKANAFLFSDYGTPYLRALLEYHLVPRRTLYSDVEYTTSGNIEPVHGLKHFDLETLLDGRTVGVEVANLGPWGGLTVSGERVGVRDLVVRDGVGHVLTRSVIVPKCDGGKGGEFWEGDGEMGVEELVGRLRSLVDGGSESDGKEEDREVVWGELHDRLEL</sequence>
<dbReference type="PANTHER" id="PTHR10900">
    <property type="entry name" value="PERIOSTIN-RELATED"/>
    <property type="match status" value="1"/>
</dbReference>
<feature type="region of interest" description="Disordered" evidence="1">
    <location>
        <begin position="80"/>
        <end position="117"/>
    </location>
</feature>
<feature type="compositionally biased region" description="Pro residues" evidence="1">
    <location>
        <begin position="89"/>
        <end position="109"/>
    </location>
</feature>
<protein>
    <submittedName>
        <fullName evidence="4">FAS1 domain-containing protein</fullName>
    </submittedName>
</protein>
<dbReference type="Proteomes" id="UP000248340">
    <property type="component" value="Unassembled WGS sequence"/>
</dbReference>
<organism evidence="4 5">
    <name type="scientific">Aspergillus uvarum CBS 121591</name>
    <dbReference type="NCBI Taxonomy" id="1448315"/>
    <lineage>
        <taxon>Eukaryota</taxon>
        <taxon>Fungi</taxon>
        <taxon>Dikarya</taxon>
        <taxon>Ascomycota</taxon>
        <taxon>Pezizomycotina</taxon>
        <taxon>Eurotiomycetes</taxon>
        <taxon>Eurotiomycetidae</taxon>
        <taxon>Eurotiales</taxon>
        <taxon>Aspergillaceae</taxon>
        <taxon>Aspergillus</taxon>
        <taxon>Aspergillus subgen. Circumdati</taxon>
    </lineage>
</organism>
<feature type="region of interest" description="Disordered" evidence="1">
    <location>
        <begin position="333"/>
        <end position="369"/>
    </location>
</feature>
<dbReference type="PROSITE" id="PS50213">
    <property type="entry name" value="FAS1"/>
    <property type="match status" value="2"/>
</dbReference>
<feature type="compositionally biased region" description="Basic and acidic residues" evidence="1">
    <location>
        <begin position="184"/>
        <end position="199"/>
    </location>
</feature>
<dbReference type="Gene3D" id="2.30.180.10">
    <property type="entry name" value="FAS1 domain"/>
    <property type="match status" value="2"/>
</dbReference>
<feature type="compositionally biased region" description="Pro residues" evidence="1">
    <location>
        <begin position="343"/>
        <end position="356"/>
    </location>
</feature>
<keyword evidence="2" id="KW-0732">Signal</keyword>
<dbReference type="GeneID" id="37143386"/>
<feature type="domain" description="FAS1" evidence="3">
    <location>
        <begin position="112"/>
        <end position="297"/>
    </location>
</feature>
<dbReference type="SMART" id="SM00554">
    <property type="entry name" value="FAS1"/>
    <property type="match status" value="2"/>
</dbReference>
<evidence type="ECO:0000313" key="5">
    <source>
        <dbReference type="Proteomes" id="UP000248340"/>
    </source>
</evidence>
<feature type="region of interest" description="Disordered" evidence="1">
    <location>
        <begin position="163"/>
        <end position="199"/>
    </location>
</feature>
<dbReference type="STRING" id="1448315.A0A319CGV7"/>
<evidence type="ECO:0000259" key="3">
    <source>
        <dbReference type="PROSITE" id="PS50213"/>
    </source>
</evidence>
<dbReference type="AlphaFoldDB" id="A0A319CGV7"/>
<dbReference type="InterPro" id="IPR036378">
    <property type="entry name" value="FAS1_dom_sf"/>
</dbReference>
<dbReference type="Pfam" id="PF02469">
    <property type="entry name" value="Fasciclin"/>
    <property type="match status" value="3"/>
</dbReference>
<evidence type="ECO:0000313" key="4">
    <source>
        <dbReference type="EMBL" id="PYH83660.1"/>
    </source>
</evidence>
<accession>A0A319CGV7</accession>
<name>A0A319CGV7_9EURO</name>
<feature type="signal peptide" evidence="2">
    <location>
        <begin position="1"/>
        <end position="17"/>
    </location>
</feature>
<keyword evidence="5" id="KW-1185">Reference proteome</keyword>
<dbReference type="InterPro" id="IPR050904">
    <property type="entry name" value="Adhesion/Biosynth-related"/>
</dbReference>
<feature type="region of interest" description="Disordered" evidence="1">
    <location>
        <begin position="233"/>
        <end position="268"/>
    </location>
</feature>
<dbReference type="SUPFAM" id="SSF82153">
    <property type="entry name" value="FAS1 domain"/>
    <property type="match status" value="2"/>
</dbReference>
<dbReference type="VEuPathDB" id="FungiDB:BO82DRAFT_430805"/>
<feature type="chain" id="PRO_5016438804" evidence="2">
    <location>
        <begin position="18"/>
        <end position="542"/>
    </location>
</feature>
<dbReference type="RefSeq" id="XP_025493860.1">
    <property type="nucleotide sequence ID" value="XM_025640644.1"/>
</dbReference>
<gene>
    <name evidence="4" type="ORF">BO82DRAFT_430805</name>
</gene>
<feature type="domain" description="FAS1" evidence="3">
    <location>
        <begin position="301"/>
        <end position="483"/>
    </location>
</feature>
<reference evidence="4 5" key="1">
    <citation type="submission" date="2016-12" db="EMBL/GenBank/DDBJ databases">
        <title>The genomes of Aspergillus section Nigri reveals drivers in fungal speciation.</title>
        <authorList>
            <consortium name="DOE Joint Genome Institute"/>
            <person name="Vesth T.C."/>
            <person name="Nybo J."/>
            <person name="Theobald S."/>
            <person name="Brandl J."/>
            <person name="Frisvad J.C."/>
            <person name="Nielsen K.F."/>
            <person name="Lyhne E.K."/>
            <person name="Kogle M.E."/>
            <person name="Kuo A."/>
            <person name="Riley R."/>
            <person name="Clum A."/>
            <person name="Nolan M."/>
            <person name="Lipzen A."/>
            <person name="Salamov A."/>
            <person name="Henrissat B."/>
            <person name="Wiebenga A."/>
            <person name="De Vries R.P."/>
            <person name="Grigoriev I.V."/>
            <person name="Mortensen U.H."/>
            <person name="Andersen M.R."/>
            <person name="Baker S.E."/>
        </authorList>
    </citation>
    <scope>NUCLEOTIDE SEQUENCE [LARGE SCALE GENOMIC DNA]</scope>
    <source>
        <strain evidence="4 5">CBS 121591</strain>
    </source>
</reference>
<feature type="compositionally biased region" description="Polar residues" evidence="1">
    <location>
        <begin position="254"/>
        <end position="268"/>
    </location>
</feature>
<evidence type="ECO:0000256" key="2">
    <source>
        <dbReference type="SAM" id="SignalP"/>
    </source>
</evidence>
<evidence type="ECO:0000256" key="1">
    <source>
        <dbReference type="SAM" id="MobiDB-lite"/>
    </source>
</evidence>
<proteinExistence type="predicted"/>
<dbReference type="InterPro" id="IPR000782">
    <property type="entry name" value="FAS1_domain"/>
</dbReference>